<dbReference type="Gene3D" id="3.90.226.10">
    <property type="entry name" value="2-enoyl-CoA Hydratase, Chain A, domain 1"/>
    <property type="match status" value="1"/>
</dbReference>
<dbReference type="InterPro" id="IPR029045">
    <property type="entry name" value="ClpP/crotonase-like_dom_sf"/>
</dbReference>
<dbReference type="AlphaFoldDB" id="A0A9P5SX10"/>
<feature type="chain" id="PRO_5040207491" description="Tail specific protease domain-containing protein" evidence="1">
    <location>
        <begin position="25"/>
        <end position="659"/>
    </location>
</feature>
<evidence type="ECO:0008006" key="4">
    <source>
        <dbReference type="Google" id="ProtNLM"/>
    </source>
</evidence>
<reference evidence="2" key="1">
    <citation type="journal article" date="2020" name="Fungal Divers.">
        <title>Resolving the Mortierellaceae phylogeny through synthesis of multi-gene phylogenetics and phylogenomics.</title>
        <authorList>
            <person name="Vandepol N."/>
            <person name="Liber J."/>
            <person name="Desiro A."/>
            <person name="Na H."/>
            <person name="Kennedy M."/>
            <person name="Barry K."/>
            <person name="Grigoriev I.V."/>
            <person name="Miller A.N."/>
            <person name="O'Donnell K."/>
            <person name="Stajich J.E."/>
            <person name="Bonito G."/>
        </authorList>
    </citation>
    <scope>NUCLEOTIDE SEQUENCE</scope>
    <source>
        <strain evidence="2">NVP1</strain>
    </source>
</reference>
<organism evidence="2 3">
    <name type="scientific">Podila minutissima</name>
    <dbReference type="NCBI Taxonomy" id="64525"/>
    <lineage>
        <taxon>Eukaryota</taxon>
        <taxon>Fungi</taxon>
        <taxon>Fungi incertae sedis</taxon>
        <taxon>Mucoromycota</taxon>
        <taxon>Mortierellomycotina</taxon>
        <taxon>Mortierellomycetes</taxon>
        <taxon>Mortierellales</taxon>
        <taxon>Mortierellaceae</taxon>
        <taxon>Podila</taxon>
    </lineage>
</organism>
<dbReference type="SUPFAM" id="SSF52096">
    <property type="entry name" value="ClpP/crotonase"/>
    <property type="match status" value="1"/>
</dbReference>
<accession>A0A9P5SX10</accession>
<evidence type="ECO:0000256" key="1">
    <source>
        <dbReference type="SAM" id="SignalP"/>
    </source>
</evidence>
<keyword evidence="3" id="KW-1185">Reference proteome</keyword>
<feature type="signal peptide" evidence="1">
    <location>
        <begin position="1"/>
        <end position="24"/>
    </location>
</feature>
<name>A0A9P5SX10_9FUNG</name>
<protein>
    <recommendedName>
        <fullName evidence="4">Tail specific protease domain-containing protein</fullName>
    </recommendedName>
</protein>
<proteinExistence type="predicted"/>
<comment type="caution">
    <text evidence="2">The sequence shown here is derived from an EMBL/GenBank/DDBJ whole genome shotgun (WGS) entry which is preliminary data.</text>
</comment>
<dbReference type="Proteomes" id="UP000696485">
    <property type="component" value="Unassembled WGS sequence"/>
</dbReference>
<evidence type="ECO:0000313" key="3">
    <source>
        <dbReference type="Proteomes" id="UP000696485"/>
    </source>
</evidence>
<keyword evidence="1" id="KW-0732">Signal</keyword>
<dbReference type="EMBL" id="JAAAUY010000021">
    <property type="protein sequence ID" value="KAF9337619.1"/>
    <property type="molecule type" value="Genomic_DNA"/>
</dbReference>
<dbReference type="PANTHER" id="PTHR37049:SF4">
    <property type="entry name" value="RHODANESE DOMAIN-CONTAINING PROTEIN"/>
    <property type="match status" value="1"/>
</dbReference>
<dbReference type="InterPro" id="IPR052766">
    <property type="entry name" value="S41A_metabolite_peptidase"/>
</dbReference>
<sequence>MVLFTIKTLILSISAATMVTVAVAGPASAGCADLAAKQGANITYGDVKKCYDSVPFNKAIARSTIETVTKAFDEYYISRDWATTPRLPKPFESDPVDIVAKLKKIGRTGYTSDRKFHTDIYEAIESLHDGHAVYAPYCYSAYLFVQPMSLYAPVINGKQILKVYKDNLNRGYEDCDVIKIDGKDAMGQIKKRASVLMTAKDPNVRFNEALASMAYNQQAGTFVTIPGQFAYSQSLPERPSIRYELKCIKSKKTVSLDDKWVITPQAPWSFTDTASYYKNVCLAPSGPSASPVAKRDLGEMSLKRHDDAFALTKRALEGSAQAAPADLAPPSDLAPAYPLATKIGAGNSTVFYQLKDRPTVGVVVIYAMVIDFAEIDFMYQSLDTFYKKGVTDIIIDVVGGNGGYGNVGPDFAQIFFPNKGPLDKAAHMRFRVTPSIQKLSAKVFNTTDGGKSHVGNMFSVQGGGFYDASRYFDFGKNRMYTDTSLFKDTVTESHHGRKAVYTKLTSYQPHTHPVRPNVAKYPWTNNPNRLRIVTDGRCVSACANAINYLANQYKVKSYGIGGTPGQPLSKYAYAGGAGASIDIFQAMFAFANMTSPVKDLPYQAIMVWTISEIYAPDSKLPREFDAARHPADYRLNYDPVNARSREAMWSQVAKAAWKK</sequence>
<evidence type="ECO:0000313" key="2">
    <source>
        <dbReference type="EMBL" id="KAF9337619.1"/>
    </source>
</evidence>
<gene>
    <name evidence="2" type="ORF">BG006_003792</name>
</gene>
<dbReference type="PANTHER" id="PTHR37049">
    <property type="entry name" value="PEPTIDASE S41 FAMILY PROTEIN"/>
    <property type="match status" value="1"/>
</dbReference>
<dbReference type="PROSITE" id="PS51257">
    <property type="entry name" value="PROKAR_LIPOPROTEIN"/>
    <property type="match status" value="1"/>
</dbReference>